<feature type="compositionally biased region" description="Low complexity" evidence="1">
    <location>
        <begin position="25"/>
        <end position="34"/>
    </location>
</feature>
<name>A0A1H9SPP5_9BURK</name>
<evidence type="ECO:0008006" key="4">
    <source>
        <dbReference type="Google" id="ProtNLM"/>
    </source>
</evidence>
<protein>
    <recommendedName>
        <fullName evidence="4">Haemolysin-type calcium binding protein related domain-containing protein</fullName>
    </recommendedName>
</protein>
<sequence length="241" mass="26036">MSRNESQTSNSSHNDENGSDSHDGTNTATIPTSTAPTAAAQSTYKLYDFGIVNGQVTQVLKTEHGVTKNERIDANEVYTVQGTEVIKTETKAYGQEVTRYVDPDGDGLYAKFSEQWLPTTPVVCDATPVTAQPLYDRGGDGDDHLAVRAGQDPTLGGQGADTFVVREWGHVTIGDFHHDQHDRLVFDMGQGVNSVQALAQRVTDLRWQGDDLVLEMGDQASVTVVGARLNGIGLEDLDVLS</sequence>
<accession>A0A1H9SPP5</accession>
<dbReference type="RefSeq" id="WP_091459320.1">
    <property type="nucleotide sequence ID" value="NZ_FOGD01000021.1"/>
</dbReference>
<feature type="compositionally biased region" description="Polar residues" evidence="1">
    <location>
        <begin position="1"/>
        <end position="12"/>
    </location>
</feature>
<gene>
    <name evidence="2" type="ORF">SAMN02982919_03187</name>
</gene>
<dbReference type="STRING" id="180197.SAMN02982919_03187"/>
<proteinExistence type="predicted"/>
<dbReference type="InterPro" id="IPR011049">
    <property type="entry name" value="Serralysin-like_metalloprot_C"/>
</dbReference>
<dbReference type="AlphaFoldDB" id="A0A1H9SPP5"/>
<evidence type="ECO:0000313" key="3">
    <source>
        <dbReference type="Proteomes" id="UP000199766"/>
    </source>
</evidence>
<organism evidence="2 3">
    <name type="scientific">Giesbergeria anulus</name>
    <dbReference type="NCBI Taxonomy" id="180197"/>
    <lineage>
        <taxon>Bacteria</taxon>
        <taxon>Pseudomonadati</taxon>
        <taxon>Pseudomonadota</taxon>
        <taxon>Betaproteobacteria</taxon>
        <taxon>Burkholderiales</taxon>
        <taxon>Comamonadaceae</taxon>
        <taxon>Giesbergeria</taxon>
    </lineage>
</organism>
<feature type="compositionally biased region" description="Basic and acidic residues" evidence="1">
    <location>
        <begin position="13"/>
        <end position="23"/>
    </location>
</feature>
<feature type="region of interest" description="Disordered" evidence="1">
    <location>
        <begin position="1"/>
        <end position="34"/>
    </location>
</feature>
<evidence type="ECO:0000313" key="2">
    <source>
        <dbReference type="EMBL" id="SER86857.1"/>
    </source>
</evidence>
<dbReference type="Gene3D" id="2.150.10.10">
    <property type="entry name" value="Serralysin-like metalloprotease, C-terminal"/>
    <property type="match status" value="1"/>
</dbReference>
<dbReference type="Proteomes" id="UP000199766">
    <property type="component" value="Unassembled WGS sequence"/>
</dbReference>
<dbReference type="SUPFAM" id="SSF51120">
    <property type="entry name" value="beta-Roll"/>
    <property type="match status" value="1"/>
</dbReference>
<reference evidence="2 3" key="1">
    <citation type="submission" date="2016-10" db="EMBL/GenBank/DDBJ databases">
        <authorList>
            <person name="de Groot N.N."/>
        </authorList>
    </citation>
    <scope>NUCLEOTIDE SEQUENCE [LARGE SCALE GENOMIC DNA]</scope>
    <source>
        <strain evidence="2 3">ATCC 35958</strain>
    </source>
</reference>
<keyword evidence="3" id="KW-1185">Reference proteome</keyword>
<evidence type="ECO:0000256" key="1">
    <source>
        <dbReference type="SAM" id="MobiDB-lite"/>
    </source>
</evidence>
<dbReference type="OrthoDB" id="8549001at2"/>
<dbReference type="EMBL" id="FOGD01000021">
    <property type="protein sequence ID" value="SER86857.1"/>
    <property type="molecule type" value="Genomic_DNA"/>
</dbReference>